<evidence type="ECO:0000256" key="1">
    <source>
        <dbReference type="ARBA" id="ARBA00023002"/>
    </source>
</evidence>
<dbReference type="Gene3D" id="3.20.20.100">
    <property type="entry name" value="NADP-dependent oxidoreductase domain"/>
    <property type="match status" value="1"/>
</dbReference>
<dbReference type="CDD" id="cd19087">
    <property type="entry name" value="AKR_AKR12A1_B1_C1"/>
    <property type="match status" value="1"/>
</dbReference>
<dbReference type="GO" id="GO:0005829">
    <property type="term" value="C:cytosol"/>
    <property type="evidence" value="ECO:0007669"/>
    <property type="project" value="UniProtKB-ARBA"/>
</dbReference>
<accession>D6U2V2</accession>
<reference evidence="3 4" key="1">
    <citation type="journal article" date="2011" name="Stand. Genomic Sci.">
        <title>Non-contiguous finished genome sequence and contextual data of the filamentous soil bacterium Ktedonobacter racemifer type strain (SOSP1-21).</title>
        <authorList>
            <person name="Chang Y.J."/>
            <person name="Land M."/>
            <person name="Hauser L."/>
            <person name="Chertkov O."/>
            <person name="Del Rio T.G."/>
            <person name="Nolan M."/>
            <person name="Copeland A."/>
            <person name="Tice H."/>
            <person name="Cheng J.F."/>
            <person name="Lucas S."/>
            <person name="Han C."/>
            <person name="Goodwin L."/>
            <person name="Pitluck S."/>
            <person name="Ivanova N."/>
            <person name="Ovchinikova G."/>
            <person name="Pati A."/>
            <person name="Chen A."/>
            <person name="Palaniappan K."/>
            <person name="Mavromatis K."/>
            <person name="Liolios K."/>
            <person name="Brettin T."/>
            <person name="Fiebig A."/>
            <person name="Rohde M."/>
            <person name="Abt B."/>
            <person name="Goker M."/>
            <person name="Detter J.C."/>
            <person name="Woyke T."/>
            <person name="Bristow J."/>
            <person name="Eisen J.A."/>
            <person name="Markowitz V."/>
            <person name="Hugenholtz P."/>
            <person name="Kyrpides N.C."/>
            <person name="Klenk H.P."/>
            <person name="Lapidus A."/>
        </authorList>
    </citation>
    <scope>NUCLEOTIDE SEQUENCE [LARGE SCALE GENOMIC DNA]</scope>
    <source>
        <strain evidence="4">DSM 44963</strain>
    </source>
</reference>
<dbReference type="OrthoDB" id="9773828at2"/>
<keyword evidence="1" id="KW-0560">Oxidoreductase</keyword>
<dbReference type="Pfam" id="PF00248">
    <property type="entry name" value="Aldo_ket_red"/>
    <property type="match status" value="1"/>
</dbReference>
<protein>
    <submittedName>
        <fullName evidence="3">Aldo/keto reductase</fullName>
    </submittedName>
</protein>
<keyword evidence="4" id="KW-1185">Reference proteome</keyword>
<dbReference type="FunCoup" id="D6U2V2">
    <property type="interactions" value="356"/>
</dbReference>
<dbReference type="InParanoid" id="D6U2V2"/>
<dbReference type="InterPro" id="IPR036812">
    <property type="entry name" value="NAD(P)_OxRdtase_dom_sf"/>
</dbReference>
<dbReference type="FunFam" id="3.20.20.100:FF:000004">
    <property type="entry name" value="Oxidoreductase, aldo/keto reductase"/>
    <property type="match status" value="1"/>
</dbReference>
<feature type="domain" description="NADP-dependent oxidoreductase" evidence="2">
    <location>
        <begin position="17"/>
        <end position="309"/>
    </location>
</feature>
<dbReference type="AlphaFoldDB" id="D6U2V2"/>
<gene>
    <name evidence="3" type="ORF">Krac_3722</name>
</gene>
<dbReference type="GO" id="GO:0016491">
    <property type="term" value="F:oxidoreductase activity"/>
    <property type="evidence" value="ECO:0007669"/>
    <property type="project" value="UniProtKB-KW"/>
</dbReference>
<dbReference type="EMBL" id="ADVG01000004">
    <property type="protein sequence ID" value="EFH82857.1"/>
    <property type="molecule type" value="Genomic_DNA"/>
</dbReference>
<proteinExistence type="predicted"/>
<dbReference type="Proteomes" id="UP000004508">
    <property type="component" value="Unassembled WGS sequence"/>
</dbReference>
<dbReference type="PRINTS" id="PR00069">
    <property type="entry name" value="ALDKETRDTASE"/>
</dbReference>
<dbReference type="InterPro" id="IPR023210">
    <property type="entry name" value="NADP_OxRdtase_dom"/>
</dbReference>
<dbReference type="InterPro" id="IPR020471">
    <property type="entry name" value="AKR"/>
</dbReference>
<evidence type="ECO:0000313" key="3">
    <source>
        <dbReference type="EMBL" id="EFH82857.1"/>
    </source>
</evidence>
<evidence type="ECO:0000313" key="4">
    <source>
        <dbReference type="Proteomes" id="UP000004508"/>
    </source>
</evidence>
<dbReference type="PANTHER" id="PTHR43364">
    <property type="entry name" value="NADH-SPECIFIC METHYLGLYOXAL REDUCTASE-RELATED"/>
    <property type="match status" value="1"/>
</dbReference>
<sequence>MEYTYLGRTGLKVSRFCLGTMNFGPQTSEVDSFAIMDRALEHGINFFDTANVYGGKRGEGVTEQILGRWFAQGGGRREKVVLATKVYGDMGEWPNDSRLSARHIRQACEASLRRLKTDHIDLYQMHHIDRQTPWEEIWQAMEQLVREGKVTYVGSSNFAGWNITQANEIAKNRHFLGLVSEQSLYNLNARMIELEVIPVCKEYGLGIIPWSPLAGGLLGGALQKTSEGRRGDANVQKHIEKNRSKLEAYEELCAKLDAEPAHVALAWLHSNPVVTAPIIGPRTIEQLDGTMRVLDIHLSEETLKQLDEIFPGPGGQAPEAYAW</sequence>
<dbReference type="eggNOG" id="COG0667">
    <property type="taxonomic scope" value="Bacteria"/>
</dbReference>
<dbReference type="PANTHER" id="PTHR43364:SF5">
    <property type="entry name" value="REDUCTASE"/>
    <property type="match status" value="1"/>
</dbReference>
<dbReference type="SUPFAM" id="SSF51430">
    <property type="entry name" value="NAD(P)-linked oxidoreductase"/>
    <property type="match status" value="1"/>
</dbReference>
<comment type="caution">
    <text evidence="3">The sequence shown here is derived from an EMBL/GenBank/DDBJ whole genome shotgun (WGS) entry which is preliminary data.</text>
</comment>
<dbReference type="InterPro" id="IPR050523">
    <property type="entry name" value="AKR_Detox_Biosynth"/>
</dbReference>
<dbReference type="RefSeq" id="WP_007921272.1">
    <property type="nucleotide sequence ID" value="NZ_ADVG01000004.1"/>
</dbReference>
<name>D6U2V2_KTERA</name>
<evidence type="ECO:0000259" key="2">
    <source>
        <dbReference type="Pfam" id="PF00248"/>
    </source>
</evidence>
<organism evidence="3 4">
    <name type="scientific">Ktedonobacter racemifer DSM 44963</name>
    <dbReference type="NCBI Taxonomy" id="485913"/>
    <lineage>
        <taxon>Bacteria</taxon>
        <taxon>Bacillati</taxon>
        <taxon>Chloroflexota</taxon>
        <taxon>Ktedonobacteria</taxon>
        <taxon>Ktedonobacterales</taxon>
        <taxon>Ktedonobacteraceae</taxon>
        <taxon>Ktedonobacter</taxon>
    </lineage>
</organism>